<comment type="caution">
    <text evidence="3">The sequence shown here is derived from an EMBL/GenBank/DDBJ whole genome shotgun (WGS) entry which is preliminary data.</text>
</comment>
<dbReference type="Gene3D" id="3.40.50.410">
    <property type="entry name" value="von Willebrand factor, type A domain"/>
    <property type="match status" value="1"/>
</dbReference>
<feature type="compositionally biased region" description="Low complexity" evidence="1">
    <location>
        <begin position="178"/>
        <end position="188"/>
    </location>
</feature>
<name>A0A480AV77_9BURK</name>
<dbReference type="PANTHER" id="PTHR41248">
    <property type="entry name" value="NORD PROTEIN"/>
    <property type="match status" value="1"/>
</dbReference>
<dbReference type="Proteomes" id="UP000301751">
    <property type="component" value="Unassembled WGS sequence"/>
</dbReference>
<dbReference type="SUPFAM" id="SSF53300">
    <property type="entry name" value="vWA-like"/>
    <property type="match status" value="1"/>
</dbReference>
<evidence type="ECO:0000313" key="4">
    <source>
        <dbReference type="Proteomes" id="UP000301751"/>
    </source>
</evidence>
<evidence type="ECO:0000256" key="1">
    <source>
        <dbReference type="SAM" id="MobiDB-lite"/>
    </source>
</evidence>
<dbReference type="InterPro" id="IPR002035">
    <property type="entry name" value="VWF_A"/>
</dbReference>
<dbReference type="InterPro" id="IPR051928">
    <property type="entry name" value="NorD/CobT"/>
</dbReference>
<feature type="compositionally biased region" description="Low complexity" evidence="1">
    <location>
        <begin position="241"/>
        <end position="257"/>
    </location>
</feature>
<dbReference type="PROSITE" id="PS50234">
    <property type="entry name" value="VWFA"/>
    <property type="match status" value="1"/>
</dbReference>
<evidence type="ECO:0000259" key="2">
    <source>
        <dbReference type="PROSITE" id="PS50234"/>
    </source>
</evidence>
<dbReference type="PANTHER" id="PTHR41248:SF1">
    <property type="entry name" value="NORD PROTEIN"/>
    <property type="match status" value="1"/>
</dbReference>
<gene>
    <name evidence="3" type="ORF">AQPW35_31530</name>
</gene>
<dbReference type="EMBL" id="BJCL01000008">
    <property type="protein sequence ID" value="GCL64072.1"/>
    <property type="molecule type" value="Genomic_DNA"/>
</dbReference>
<accession>A0A480AV77</accession>
<feature type="compositionally biased region" description="Low complexity" evidence="1">
    <location>
        <begin position="202"/>
        <end position="216"/>
    </location>
</feature>
<feature type="region of interest" description="Disordered" evidence="1">
    <location>
        <begin position="178"/>
        <end position="257"/>
    </location>
</feature>
<reference evidence="4" key="1">
    <citation type="submission" date="2019-03" db="EMBL/GenBank/DDBJ databases">
        <title>Aquabacterium pictum sp.nov., the first bacteriochlorophyll a-containing freshwater bacterium in the genus Aquabacterium of the class Betaproteobacteria.</title>
        <authorList>
            <person name="Hirose S."/>
            <person name="Tank M."/>
            <person name="Hara E."/>
            <person name="Tamaki H."/>
            <person name="Takaichi S."/>
            <person name="Haruta S."/>
            <person name="Hanada S."/>
        </authorList>
    </citation>
    <scope>NUCLEOTIDE SEQUENCE [LARGE SCALE GENOMIC DNA]</scope>
    <source>
        <strain evidence="4">W35</strain>
    </source>
</reference>
<evidence type="ECO:0000313" key="3">
    <source>
        <dbReference type="EMBL" id="GCL64072.1"/>
    </source>
</evidence>
<protein>
    <recommendedName>
        <fullName evidence="2">VWFA domain-containing protein</fullName>
    </recommendedName>
</protein>
<feature type="domain" description="VWFA" evidence="2">
    <location>
        <begin position="370"/>
        <end position="587"/>
    </location>
</feature>
<dbReference type="SMART" id="SM00327">
    <property type="entry name" value="VWA"/>
    <property type="match status" value="1"/>
</dbReference>
<proteinExistence type="predicted"/>
<feature type="compositionally biased region" description="Gly residues" evidence="1">
    <location>
        <begin position="189"/>
        <end position="201"/>
    </location>
</feature>
<dbReference type="RefSeq" id="WP_137733811.1">
    <property type="nucleotide sequence ID" value="NZ_BJCL01000008.1"/>
</dbReference>
<organism evidence="3 4">
    <name type="scientific">Pseudaquabacterium pictum</name>
    <dbReference type="NCBI Taxonomy" id="2315236"/>
    <lineage>
        <taxon>Bacteria</taxon>
        <taxon>Pseudomonadati</taxon>
        <taxon>Pseudomonadota</taxon>
        <taxon>Betaproteobacteria</taxon>
        <taxon>Burkholderiales</taxon>
        <taxon>Sphaerotilaceae</taxon>
        <taxon>Pseudaquabacterium</taxon>
    </lineage>
</organism>
<dbReference type="Pfam" id="PF00092">
    <property type="entry name" value="VWA"/>
    <property type="match status" value="1"/>
</dbReference>
<dbReference type="AlphaFoldDB" id="A0A480AV77"/>
<sequence length="594" mass="62854">MSPGTGPAEAWRLLAAALDVPGLQLQPLPGASRWRGGLGDAGVLALDPAAAPARQRLQVLRHVLDRQADGRWALDGLAAGLGRPAQGRLLRRLFLWLDGRRVDARLAACFPGAQADLALDPAPRLPAWVAAHQPPGPPPATAAAALQQALDWHQQLLALGRRRVRRAAPAWLRIQPAVGPADPAAAGPPGHGSAAGPGAGGAPAAASPAPQAHGAGMVLSEADRAAADPSTQPPTEAMGQPAAGGRTARPRLAPAGPAGAEVRTTLYDEWDAQLQAYRRHWVAVHERPLVGHDLQALADLRRRHAPLVRQIRQRFASPLAGAPRRERRLSDGDAVDLDAALDAQVARRTARAASDDRVYQARPLHQRSLSVALLLDCSSSTGFAIPDHQATPAETAADDVLWHAFGSRQNQAALQPPRRVLDVTKDAAGLLCEALQAMGDRHAVFGFSGAGRLQVDIDLVKDFDAPWAAAAGAALAALKPQGGTRTGAAVRHATQRLLAEPSQRRALIVLSDGYPQDRDYGQGTQALQHGLQDTAQALREARRAGVASFHLSVDAAAHDYMRRICPPHRYWVVEAVDALPARMLALVRLLARPA</sequence>
<keyword evidence="4" id="KW-1185">Reference proteome</keyword>
<dbReference type="InterPro" id="IPR036465">
    <property type="entry name" value="vWFA_dom_sf"/>
</dbReference>
<dbReference type="OrthoDB" id="9758211at2"/>